<dbReference type="InterPro" id="IPR005037">
    <property type="entry name" value="PRP38"/>
</dbReference>
<dbReference type="VEuPathDB" id="PiroplasmaDB:BBBOND_0400590"/>
<evidence type="ECO:0000256" key="5">
    <source>
        <dbReference type="ARBA" id="ARBA00023187"/>
    </source>
</evidence>
<dbReference type="RefSeq" id="XP_012769753.1">
    <property type="nucleotide sequence ID" value="XM_012914299.1"/>
</dbReference>
<dbReference type="OMA" id="GEHFKYL"/>
<comment type="subcellular location">
    <subcellularLocation>
        <location evidence="1 7">Nucleus</location>
    </subcellularLocation>
</comment>
<evidence type="ECO:0000256" key="2">
    <source>
        <dbReference type="ARBA" id="ARBA00006164"/>
    </source>
</evidence>
<dbReference type="EMBL" id="LK391710">
    <property type="protein sequence ID" value="CDR97567.1"/>
    <property type="molecule type" value="Genomic_DNA"/>
</dbReference>
<keyword evidence="4 7" id="KW-0747">Spliceosome</keyword>
<dbReference type="Proteomes" id="UP000033188">
    <property type="component" value="Chromosome 4"/>
</dbReference>
<dbReference type="PANTHER" id="PTHR23142">
    <property type="entry name" value="PRE-MRNA-SPLICING FACTOR 38A-RELATED"/>
    <property type="match status" value="1"/>
</dbReference>
<dbReference type="GO" id="GO:0006355">
    <property type="term" value="P:regulation of DNA-templated transcription"/>
    <property type="evidence" value="ECO:0007669"/>
    <property type="project" value="InterPro"/>
</dbReference>
<keyword evidence="3 7" id="KW-0507">mRNA processing</keyword>
<dbReference type="KEGG" id="bbig:BBBOND_0400590"/>
<dbReference type="GO" id="GO:0000398">
    <property type="term" value="P:mRNA splicing, via spliceosome"/>
    <property type="evidence" value="ECO:0007669"/>
    <property type="project" value="UniProtKB-UniRule"/>
</dbReference>
<evidence type="ECO:0000256" key="3">
    <source>
        <dbReference type="ARBA" id="ARBA00022664"/>
    </source>
</evidence>
<reference evidence="10" key="1">
    <citation type="journal article" date="2014" name="Nucleic Acids Res.">
        <title>The evolutionary dynamics of variant antigen genes in Babesia reveal a history of genomic innovation underlying host-parasite interaction.</title>
        <authorList>
            <person name="Jackson A.P."/>
            <person name="Otto T.D."/>
            <person name="Darby A."/>
            <person name="Ramaprasad A."/>
            <person name="Xia D."/>
            <person name="Echaide I.E."/>
            <person name="Farber M."/>
            <person name="Gahlot S."/>
            <person name="Gamble J."/>
            <person name="Gupta D."/>
            <person name="Gupta Y."/>
            <person name="Jackson L."/>
            <person name="Malandrin L."/>
            <person name="Malas T.B."/>
            <person name="Moussa E."/>
            <person name="Nair M."/>
            <person name="Reid A.J."/>
            <person name="Sanders M."/>
            <person name="Sharma J."/>
            <person name="Tracey A."/>
            <person name="Quail M.A."/>
            <person name="Weir W."/>
            <person name="Wastling J.M."/>
            <person name="Hall N."/>
            <person name="Willadsen P."/>
            <person name="Lingelbach K."/>
            <person name="Shiels B."/>
            <person name="Tait A."/>
            <person name="Berriman M."/>
            <person name="Allred D.R."/>
            <person name="Pain A."/>
        </authorList>
    </citation>
    <scope>NUCLEOTIDE SEQUENCE [LARGE SCALE GENOMIC DNA]</scope>
    <source>
        <strain evidence="10">Bond</strain>
    </source>
</reference>
<sequence>MANRTDPTAHLVHGTNPQFLFSKIMRDKVYNCMYWKESCFGLTAESIIDKAIELQYVGGTFGGNRQPSPFICLVLKLLQIQPDLDIIEEYIRNTEFKYLRALGIYYMRLVGSSVKVYETLEPIYSDYRKLRFRLNDGSYELKHMDEFVDDCLRLSSYLDVDLPPLPKRMVLEDANLLAPKVSLIDDSDEDDFVPELPVMGGAK</sequence>
<dbReference type="AlphaFoldDB" id="A0A061DC29"/>
<evidence type="ECO:0000259" key="8">
    <source>
        <dbReference type="PROSITE" id="PS50045"/>
    </source>
</evidence>
<dbReference type="STRING" id="5866.A0A061DC29"/>
<evidence type="ECO:0000256" key="6">
    <source>
        <dbReference type="ARBA" id="ARBA00023242"/>
    </source>
</evidence>
<keyword evidence="5 7" id="KW-0508">mRNA splicing</keyword>
<dbReference type="Pfam" id="PF03371">
    <property type="entry name" value="PRP38"/>
    <property type="match status" value="1"/>
</dbReference>
<gene>
    <name evidence="9" type="ORF">BBBOND_0400590</name>
</gene>
<dbReference type="OrthoDB" id="190958at2759"/>
<comment type="function">
    <text evidence="7">Required for pre-mRNA splicing.</text>
</comment>
<proteinExistence type="inferred from homology"/>
<keyword evidence="6 7" id="KW-0539">Nucleus</keyword>
<comment type="similarity">
    <text evidence="2 7">Belongs to the PRP38 family.</text>
</comment>
<name>A0A061DC29_BABBI</name>
<dbReference type="GO" id="GO:0005681">
    <property type="term" value="C:spliceosomal complex"/>
    <property type="evidence" value="ECO:0007669"/>
    <property type="project" value="UniProtKB-KW"/>
</dbReference>
<protein>
    <recommendedName>
        <fullName evidence="7">Pre-mRNA-splicing factor 38</fullName>
    </recommendedName>
</protein>
<evidence type="ECO:0000256" key="1">
    <source>
        <dbReference type="ARBA" id="ARBA00004123"/>
    </source>
</evidence>
<dbReference type="GO" id="GO:0005524">
    <property type="term" value="F:ATP binding"/>
    <property type="evidence" value="ECO:0007669"/>
    <property type="project" value="InterPro"/>
</dbReference>
<dbReference type="InterPro" id="IPR002078">
    <property type="entry name" value="Sigma_54_int"/>
</dbReference>
<dbReference type="GeneID" id="24566108"/>
<organism evidence="9 10">
    <name type="scientific">Babesia bigemina</name>
    <dbReference type="NCBI Taxonomy" id="5866"/>
    <lineage>
        <taxon>Eukaryota</taxon>
        <taxon>Sar</taxon>
        <taxon>Alveolata</taxon>
        <taxon>Apicomplexa</taxon>
        <taxon>Aconoidasida</taxon>
        <taxon>Piroplasmida</taxon>
        <taxon>Babesiidae</taxon>
        <taxon>Babesia</taxon>
    </lineage>
</organism>
<evidence type="ECO:0000256" key="7">
    <source>
        <dbReference type="RuleBase" id="RU367025"/>
    </source>
</evidence>
<dbReference type="PROSITE" id="PS50045">
    <property type="entry name" value="SIGMA54_INTERACT_4"/>
    <property type="match status" value="1"/>
</dbReference>
<keyword evidence="10" id="KW-1185">Reference proteome</keyword>
<accession>A0A061DC29</accession>
<feature type="domain" description="Sigma-54 factor interaction" evidence="8">
    <location>
        <begin position="1"/>
        <end position="178"/>
    </location>
</feature>
<evidence type="ECO:0000313" key="10">
    <source>
        <dbReference type="Proteomes" id="UP000033188"/>
    </source>
</evidence>
<evidence type="ECO:0000313" key="9">
    <source>
        <dbReference type="EMBL" id="CDR97567.1"/>
    </source>
</evidence>
<evidence type="ECO:0000256" key="4">
    <source>
        <dbReference type="ARBA" id="ARBA00022728"/>
    </source>
</evidence>